<reference evidence="9" key="1">
    <citation type="submission" date="2023-06" db="EMBL/GenBank/DDBJ databases">
        <authorList>
            <consortium name="Clinical and Environmental Microbiology Branch: Whole genome sequencing antimicrobial resistance pathogens in the healthcare setting"/>
        </authorList>
    </citation>
    <scope>NUCLEOTIDE SEQUENCE</scope>
    <source>
        <strain evidence="9">2021CK-01020</strain>
    </source>
</reference>
<dbReference type="Pfam" id="PF00145">
    <property type="entry name" value="DNA_methylase"/>
    <property type="match status" value="1"/>
</dbReference>
<dbReference type="InterPro" id="IPR050750">
    <property type="entry name" value="C5-MTase"/>
</dbReference>
<dbReference type="RefSeq" id="WP_042113812.1">
    <property type="nucleotide sequence ID" value="NZ_AP014622.1"/>
</dbReference>
<dbReference type="GO" id="GO:0003886">
    <property type="term" value="F:DNA (cytosine-5-)-methyltransferase activity"/>
    <property type="evidence" value="ECO:0007669"/>
    <property type="project" value="UniProtKB-EC"/>
</dbReference>
<evidence type="ECO:0000256" key="7">
    <source>
        <dbReference type="PROSITE-ProRule" id="PRU01016"/>
    </source>
</evidence>
<evidence type="ECO:0000256" key="1">
    <source>
        <dbReference type="ARBA" id="ARBA00011975"/>
    </source>
</evidence>
<organism evidence="9 10">
    <name type="scientific">Pseudomonas aeruginosa</name>
    <dbReference type="NCBI Taxonomy" id="287"/>
    <lineage>
        <taxon>Bacteria</taxon>
        <taxon>Pseudomonadati</taxon>
        <taxon>Pseudomonadota</taxon>
        <taxon>Gammaproteobacteria</taxon>
        <taxon>Pseudomonadales</taxon>
        <taxon>Pseudomonadaceae</taxon>
        <taxon>Pseudomonas</taxon>
    </lineage>
</organism>
<dbReference type="InterPro" id="IPR001525">
    <property type="entry name" value="C5_MeTfrase"/>
</dbReference>
<dbReference type="PANTHER" id="PTHR46098:SF1">
    <property type="entry name" value="TRNA (CYTOSINE(38)-C(5))-METHYLTRANSFERASE"/>
    <property type="match status" value="1"/>
</dbReference>
<dbReference type="AlphaFoldDB" id="A0AAQ3LSN8"/>
<dbReference type="NCBIfam" id="TIGR00675">
    <property type="entry name" value="dcm"/>
    <property type="match status" value="1"/>
</dbReference>
<keyword evidence="5" id="KW-0680">Restriction system</keyword>
<evidence type="ECO:0000256" key="3">
    <source>
        <dbReference type="ARBA" id="ARBA00022679"/>
    </source>
</evidence>
<gene>
    <name evidence="9" type="primary">dcm</name>
    <name evidence="9" type="ORF">L4V69_19170</name>
</gene>
<evidence type="ECO:0000313" key="9">
    <source>
        <dbReference type="EMBL" id="WOS81206.1"/>
    </source>
</evidence>
<dbReference type="EMBL" id="CP136986">
    <property type="protein sequence ID" value="WOS81206.1"/>
    <property type="molecule type" value="Genomic_DNA"/>
</dbReference>
<dbReference type="Gene3D" id="3.40.50.150">
    <property type="entry name" value="Vaccinia Virus protein VP39"/>
    <property type="match status" value="1"/>
</dbReference>
<accession>A0AAQ3LSN8</accession>
<evidence type="ECO:0000256" key="2">
    <source>
        <dbReference type="ARBA" id="ARBA00022603"/>
    </source>
</evidence>
<evidence type="ECO:0000256" key="6">
    <source>
        <dbReference type="ARBA" id="ARBA00047422"/>
    </source>
</evidence>
<keyword evidence="3 7" id="KW-0808">Transferase</keyword>
<name>A0AAQ3LSN8_PSEAI</name>
<evidence type="ECO:0000256" key="4">
    <source>
        <dbReference type="ARBA" id="ARBA00022691"/>
    </source>
</evidence>
<comment type="similarity">
    <text evidence="7 8">Belongs to the class I-like SAM-binding methyltransferase superfamily. C5-methyltransferase family.</text>
</comment>
<dbReference type="Proteomes" id="UP001297540">
    <property type="component" value="Chromosome"/>
</dbReference>
<keyword evidence="2 7" id="KW-0489">Methyltransferase</keyword>
<dbReference type="EC" id="2.1.1.37" evidence="1"/>
<feature type="active site" evidence="7">
    <location>
        <position position="76"/>
    </location>
</feature>
<dbReference type="SUPFAM" id="SSF53335">
    <property type="entry name" value="S-adenosyl-L-methionine-dependent methyltransferases"/>
    <property type="match status" value="1"/>
</dbReference>
<evidence type="ECO:0000256" key="5">
    <source>
        <dbReference type="ARBA" id="ARBA00022747"/>
    </source>
</evidence>
<dbReference type="PANTHER" id="PTHR46098">
    <property type="entry name" value="TRNA (CYTOSINE(38)-C(5))-METHYLTRANSFERASE"/>
    <property type="match status" value="1"/>
</dbReference>
<dbReference type="GO" id="GO:0032259">
    <property type="term" value="P:methylation"/>
    <property type="evidence" value="ECO:0007669"/>
    <property type="project" value="UniProtKB-KW"/>
</dbReference>
<protein>
    <recommendedName>
        <fullName evidence="1">DNA (cytosine-5-)-methyltransferase</fullName>
        <ecNumber evidence="1">2.1.1.37</ecNumber>
    </recommendedName>
</protein>
<sequence length="394" mass="43832">MNDALKFYEFFAGGGMARAGLGGDWDCLFANDLDRIKASTYIENWGDAHFDNRDVRDVKTSDLKGIGDLAWASFPCQDLSVAGNGLGIGSSGGNEITRSGALWPFLDLIEQLRLENRQPPLLVLENVVGLLTLEGGRDFSAICERLREMGYCYGATIVDAKHFLPQSRPRVFIIAILKGINIPTKLFRGMASSHWHSPTLLRTYRALPSRLHEDWVWWDLGDPPALREDALHSFIQRKNVIWNTQEETDRLIGMMAPSHLARLDKAKLSGRLAIGSLYLRMRREGGVNRQRAEITFSPLLGCLRTPRGGASRPRIITIEGGSVKTRLLTSNEASKLMGLEDSFLLPSIYHHAFKVIGDGVAVPVVRFLAERLLEPLAWAARLQNNLQGQTVVMG</sequence>
<dbReference type="PROSITE" id="PS51679">
    <property type="entry name" value="SAM_MT_C5"/>
    <property type="match status" value="1"/>
</dbReference>
<evidence type="ECO:0000256" key="8">
    <source>
        <dbReference type="RuleBase" id="RU000416"/>
    </source>
</evidence>
<dbReference type="InterPro" id="IPR029063">
    <property type="entry name" value="SAM-dependent_MTases_sf"/>
</dbReference>
<dbReference type="PRINTS" id="PR00105">
    <property type="entry name" value="C5METTRFRASE"/>
</dbReference>
<reference evidence="9" key="2">
    <citation type="submission" date="2023-10" db="EMBL/GenBank/DDBJ databases">
        <title>Pathogen: clinical or host-associated sample.</title>
        <authorList>
            <person name="Hergert J."/>
            <person name="Casey R."/>
            <person name="Wagner J."/>
            <person name="Young E.L."/>
            <person name="Oakeson K.F."/>
        </authorList>
    </citation>
    <scope>NUCLEOTIDE SEQUENCE</scope>
    <source>
        <strain evidence="9">2021CK-01020</strain>
    </source>
</reference>
<dbReference type="GO" id="GO:0009307">
    <property type="term" value="P:DNA restriction-modification system"/>
    <property type="evidence" value="ECO:0007669"/>
    <property type="project" value="UniProtKB-KW"/>
</dbReference>
<keyword evidence="4 7" id="KW-0949">S-adenosyl-L-methionine</keyword>
<proteinExistence type="inferred from homology"/>
<comment type="catalytic activity">
    <reaction evidence="6">
        <text>a 2'-deoxycytidine in DNA + S-adenosyl-L-methionine = a 5-methyl-2'-deoxycytidine in DNA + S-adenosyl-L-homocysteine + H(+)</text>
        <dbReference type="Rhea" id="RHEA:13681"/>
        <dbReference type="Rhea" id="RHEA-COMP:11369"/>
        <dbReference type="Rhea" id="RHEA-COMP:11370"/>
        <dbReference type="ChEBI" id="CHEBI:15378"/>
        <dbReference type="ChEBI" id="CHEBI:57856"/>
        <dbReference type="ChEBI" id="CHEBI:59789"/>
        <dbReference type="ChEBI" id="CHEBI:85452"/>
        <dbReference type="ChEBI" id="CHEBI:85454"/>
        <dbReference type="EC" id="2.1.1.37"/>
    </reaction>
</comment>
<evidence type="ECO:0000313" key="10">
    <source>
        <dbReference type="Proteomes" id="UP001297540"/>
    </source>
</evidence>
<dbReference type="REBASE" id="774356">
    <property type="entry name" value="M.Pae020ORF19170P"/>
</dbReference>